<dbReference type="CDD" id="cd11019">
    <property type="entry name" value="OsENODL1_like"/>
    <property type="match status" value="1"/>
</dbReference>
<evidence type="ECO:0000256" key="11">
    <source>
        <dbReference type="ARBA" id="ARBA00035011"/>
    </source>
</evidence>
<evidence type="ECO:0000256" key="8">
    <source>
        <dbReference type="ARBA" id="ARBA00023157"/>
    </source>
</evidence>
<dbReference type="Pfam" id="PF13855">
    <property type="entry name" value="LRR_8"/>
    <property type="match status" value="1"/>
</dbReference>
<protein>
    <recommendedName>
        <fullName evidence="14">Phytocyanin domain-containing protein</fullName>
    </recommendedName>
</protein>
<dbReference type="FunFam" id="3.80.10.10:FF:000299">
    <property type="entry name" value="Piriformospora indica-insensitive protein 2"/>
    <property type="match status" value="1"/>
</dbReference>
<evidence type="ECO:0000256" key="3">
    <source>
        <dbReference type="ARBA" id="ARBA00022614"/>
    </source>
</evidence>
<evidence type="ECO:0000256" key="10">
    <source>
        <dbReference type="ARBA" id="ARBA00023288"/>
    </source>
</evidence>
<keyword evidence="5 13" id="KW-0732">Signal</keyword>
<keyword evidence="9" id="KW-0325">Glycoprotein</keyword>
<dbReference type="InterPro" id="IPR003245">
    <property type="entry name" value="Phytocyanin_dom"/>
</dbReference>
<dbReference type="GO" id="GO:0006952">
    <property type="term" value="P:defense response"/>
    <property type="evidence" value="ECO:0007669"/>
    <property type="project" value="UniProtKB-ARBA"/>
</dbReference>
<sequence>MFLQLVVLAGVYIIMCKGASDASIAPMEKYEKEALYSAIQGFVGNEWNGSFLYPDPCGWTTIEGVSCDFSNGFWHLTDLTIGDLYDNSLRCSQAPEFRQHLFDLKHLKRLSFSNCFLSDQNKQITIPISNWDSLANSLEWLEFRSNPGLTGTIPKSFGFLKNLQSLVLLENGLEGEIPEALGYLTKLKRLVLAGNNFVGPIPDSLGRLTNLLIFDTSRNFLSGALPVTIGDLTSLIKLDLSNNRLDGKLPREIGGLKSLTLLDLSHNNFSGGLPETFKEMDSLQELVLSDNPIGDCVTRIEWGNLKNLEMLDLSNMGLTGNIPNSMTEMKNLRFLSLSNNILSGIIPSKFEKIPTINALYLNGNDFTGKLEFSPRFYAKLRSRFRASGDKGWVVPTVKDDQLYNQWAGKNRFKVNDTLRFEYKKDSVLVVTKEEYEKCKSSHPIFFSNNEKSIYKLEQPGLYYFISGVSGHCERGLKMIIKVLEPAAPPQSANHTSSPTVAGANVANVINGVLFVAVLFVGFFM</sequence>
<dbReference type="Pfam" id="PF00560">
    <property type="entry name" value="LRR_1"/>
    <property type="match status" value="3"/>
</dbReference>
<dbReference type="SUPFAM" id="SSF49503">
    <property type="entry name" value="Cupredoxins"/>
    <property type="match status" value="1"/>
</dbReference>
<reference evidence="15" key="1">
    <citation type="submission" date="2023-12" db="EMBL/GenBank/DDBJ databases">
        <title>Genome assembly of Anisodus tanguticus.</title>
        <authorList>
            <person name="Wang Y.-J."/>
        </authorList>
    </citation>
    <scope>NUCLEOTIDE SEQUENCE</scope>
    <source>
        <strain evidence="15">KB-2021</strain>
        <tissue evidence="15">Leaf</tissue>
    </source>
</reference>
<dbReference type="InterPro" id="IPR041846">
    <property type="entry name" value="ENL_dom"/>
</dbReference>
<comment type="subcellular location">
    <subcellularLocation>
        <location evidence="1">Cell membrane</location>
        <topology evidence="1">Lipid-anchor</topology>
        <topology evidence="1">GPI-anchor</topology>
    </subcellularLocation>
</comment>
<dbReference type="AlphaFoldDB" id="A0AAE1SR87"/>
<keyword evidence="12" id="KW-0812">Transmembrane</keyword>
<dbReference type="GO" id="GO:0098552">
    <property type="term" value="C:side of membrane"/>
    <property type="evidence" value="ECO:0007669"/>
    <property type="project" value="UniProtKB-KW"/>
</dbReference>
<gene>
    <name evidence="15" type="ORF">RND71_005302</name>
</gene>
<keyword evidence="8" id="KW-1015">Disulfide bond</keyword>
<comment type="caution">
    <text evidence="15">The sequence shown here is derived from an EMBL/GenBank/DDBJ whole genome shotgun (WGS) entry which is preliminary data.</text>
</comment>
<dbReference type="PROSITE" id="PS51450">
    <property type="entry name" value="LRR"/>
    <property type="match status" value="1"/>
</dbReference>
<keyword evidence="10" id="KW-0449">Lipoprotein</keyword>
<keyword evidence="3" id="KW-0433">Leucine-rich repeat</keyword>
<evidence type="ECO:0000256" key="13">
    <source>
        <dbReference type="SAM" id="SignalP"/>
    </source>
</evidence>
<dbReference type="PANTHER" id="PTHR46662:SF104">
    <property type="entry name" value="GPI-ANCHORED ADHESIN-LIKE PROTEIN PGA55-RELATED"/>
    <property type="match status" value="1"/>
</dbReference>
<feature type="domain" description="Phytocyanin" evidence="14">
    <location>
        <begin position="382"/>
        <end position="484"/>
    </location>
</feature>
<dbReference type="Pfam" id="PF02298">
    <property type="entry name" value="Cu_bind_like"/>
    <property type="match status" value="1"/>
</dbReference>
<name>A0AAE1SR87_9SOLA</name>
<dbReference type="Gene3D" id="3.80.10.10">
    <property type="entry name" value="Ribonuclease Inhibitor"/>
    <property type="match status" value="3"/>
</dbReference>
<evidence type="ECO:0000256" key="7">
    <source>
        <dbReference type="ARBA" id="ARBA00023136"/>
    </source>
</evidence>
<keyword evidence="2" id="KW-1003">Cell membrane</keyword>
<keyword evidence="4" id="KW-0336">GPI-anchor</keyword>
<evidence type="ECO:0000256" key="6">
    <source>
        <dbReference type="ARBA" id="ARBA00022737"/>
    </source>
</evidence>
<evidence type="ECO:0000256" key="4">
    <source>
        <dbReference type="ARBA" id="ARBA00022622"/>
    </source>
</evidence>
<dbReference type="GO" id="GO:0051707">
    <property type="term" value="P:response to other organism"/>
    <property type="evidence" value="ECO:0007669"/>
    <property type="project" value="UniProtKB-ARBA"/>
</dbReference>
<dbReference type="InterPro" id="IPR001611">
    <property type="entry name" value="Leu-rich_rpt"/>
</dbReference>
<dbReference type="Gene3D" id="2.60.40.420">
    <property type="entry name" value="Cupredoxins - blue copper proteins"/>
    <property type="match status" value="1"/>
</dbReference>
<dbReference type="InterPro" id="IPR008972">
    <property type="entry name" value="Cupredoxin"/>
</dbReference>
<feature type="chain" id="PRO_5042239071" description="Phytocyanin domain-containing protein" evidence="13">
    <location>
        <begin position="19"/>
        <end position="524"/>
    </location>
</feature>
<evidence type="ECO:0000256" key="9">
    <source>
        <dbReference type="ARBA" id="ARBA00023180"/>
    </source>
</evidence>
<keyword evidence="12" id="KW-1133">Transmembrane helix</keyword>
<evidence type="ECO:0000313" key="15">
    <source>
        <dbReference type="EMBL" id="KAK4374625.1"/>
    </source>
</evidence>
<evidence type="ECO:0000256" key="2">
    <source>
        <dbReference type="ARBA" id="ARBA00022475"/>
    </source>
</evidence>
<comment type="similarity">
    <text evidence="11">Belongs to the early nodulin-like (ENODL) family.</text>
</comment>
<dbReference type="PRINTS" id="PR00019">
    <property type="entry name" value="LEURICHRPT"/>
</dbReference>
<dbReference type="InterPro" id="IPR032675">
    <property type="entry name" value="LRR_dom_sf"/>
</dbReference>
<dbReference type="GO" id="GO:0005886">
    <property type="term" value="C:plasma membrane"/>
    <property type="evidence" value="ECO:0007669"/>
    <property type="project" value="UniProtKB-SubCell"/>
</dbReference>
<dbReference type="Proteomes" id="UP001291623">
    <property type="component" value="Unassembled WGS sequence"/>
</dbReference>
<dbReference type="SMART" id="SM00369">
    <property type="entry name" value="LRR_TYP"/>
    <property type="match status" value="4"/>
</dbReference>
<evidence type="ECO:0000259" key="14">
    <source>
        <dbReference type="PROSITE" id="PS51485"/>
    </source>
</evidence>
<dbReference type="GO" id="GO:0009055">
    <property type="term" value="F:electron transfer activity"/>
    <property type="evidence" value="ECO:0007669"/>
    <property type="project" value="InterPro"/>
</dbReference>
<dbReference type="PANTHER" id="PTHR46662">
    <property type="entry name" value="DI-GLUCOSE BINDING PROTEIN WITH LEUCINE-RICH REPEAT DOMAIN-CONTAINING PROTEIN"/>
    <property type="match status" value="1"/>
</dbReference>
<evidence type="ECO:0000256" key="1">
    <source>
        <dbReference type="ARBA" id="ARBA00004609"/>
    </source>
</evidence>
<evidence type="ECO:0000256" key="12">
    <source>
        <dbReference type="SAM" id="Phobius"/>
    </source>
</evidence>
<accession>A0AAE1SR87</accession>
<feature type="signal peptide" evidence="13">
    <location>
        <begin position="1"/>
        <end position="18"/>
    </location>
</feature>
<organism evidence="15 16">
    <name type="scientific">Anisodus tanguticus</name>
    <dbReference type="NCBI Taxonomy" id="243964"/>
    <lineage>
        <taxon>Eukaryota</taxon>
        <taxon>Viridiplantae</taxon>
        <taxon>Streptophyta</taxon>
        <taxon>Embryophyta</taxon>
        <taxon>Tracheophyta</taxon>
        <taxon>Spermatophyta</taxon>
        <taxon>Magnoliopsida</taxon>
        <taxon>eudicotyledons</taxon>
        <taxon>Gunneridae</taxon>
        <taxon>Pentapetalae</taxon>
        <taxon>asterids</taxon>
        <taxon>lamiids</taxon>
        <taxon>Solanales</taxon>
        <taxon>Solanaceae</taxon>
        <taxon>Solanoideae</taxon>
        <taxon>Hyoscyameae</taxon>
        <taxon>Anisodus</taxon>
    </lineage>
</organism>
<keyword evidence="7 12" id="KW-0472">Membrane</keyword>
<dbReference type="FunFam" id="3.80.10.10:FF:000269">
    <property type="entry name" value="Piriformospora indica-insensitive protein 2"/>
    <property type="match status" value="1"/>
</dbReference>
<keyword evidence="6" id="KW-0677">Repeat</keyword>
<proteinExistence type="inferred from homology"/>
<dbReference type="InterPro" id="IPR003591">
    <property type="entry name" value="Leu-rich_rpt_typical-subtyp"/>
</dbReference>
<dbReference type="SUPFAM" id="SSF52058">
    <property type="entry name" value="L domain-like"/>
    <property type="match status" value="1"/>
</dbReference>
<evidence type="ECO:0000313" key="16">
    <source>
        <dbReference type="Proteomes" id="UP001291623"/>
    </source>
</evidence>
<dbReference type="EMBL" id="JAVYJV010000003">
    <property type="protein sequence ID" value="KAK4374625.1"/>
    <property type="molecule type" value="Genomic_DNA"/>
</dbReference>
<dbReference type="PROSITE" id="PS51485">
    <property type="entry name" value="PHYTOCYANIN"/>
    <property type="match status" value="1"/>
</dbReference>
<feature type="transmembrane region" description="Helical" evidence="12">
    <location>
        <begin position="505"/>
        <end position="523"/>
    </location>
</feature>
<dbReference type="FunFam" id="2.60.40.420:FF:000010">
    <property type="entry name" value="Early nodulin-like protein 1"/>
    <property type="match status" value="1"/>
</dbReference>
<keyword evidence="16" id="KW-1185">Reference proteome</keyword>
<evidence type="ECO:0000256" key="5">
    <source>
        <dbReference type="ARBA" id="ARBA00022729"/>
    </source>
</evidence>